<dbReference type="PANTHER" id="PTHR14097">
    <property type="entry name" value="OXIDOREDUCTASE HTATIP2"/>
    <property type="match status" value="1"/>
</dbReference>
<gene>
    <name evidence="1" type="ORF">GALL_173750</name>
</gene>
<dbReference type="PANTHER" id="PTHR14097:SF7">
    <property type="entry name" value="OXIDOREDUCTASE HTATIP2"/>
    <property type="match status" value="1"/>
</dbReference>
<sequence>MQQTPSTTEPENQSGGVAPAGAHRRVVIAGASGLVGRCLLRGLLNDASVGEVHALGRRRLDLQHPKLRFYRSDFRTVPPLPPVDEVFLALGTMIKQTGSREGFRAVDFEATLAVAQAAMAAGARRIGVVSAMNADVGSSLFYCRVKGDMEAALSHLQPDALVIVRPSYLLGNRAELNQPVRYGEKIGLGLSLLLRPVLPLNYRPVEASQVADVLLTMVPTSHSKTIILSGEIYRFGRAPDCSRPG</sequence>
<reference evidence="1" key="1">
    <citation type="submission" date="2016-10" db="EMBL/GenBank/DDBJ databases">
        <title>Sequence of Gallionella enrichment culture.</title>
        <authorList>
            <person name="Poehlein A."/>
            <person name="Muehling M."/>
            <person name="Daniel R."/>
        </authorList>
    </citation>
    <scope>NUCLEOTIDE SEQUENCE</scope>
</reference>
<dbReference type="SUPFAM" id="SSF51735">
    <property type="entry name" value="NAD(P)-binding Rossmann-fold domains"/>
    <property type="match status" value="1"/>
</dbReference>
<comment type="caution">
    <text evidence="1">The sequence shown here is derived from an EMBL/GenBank/DDBJ whole genome shotgun (WGS) entry which is preliminary data.</text>
</comment>
<proteinExistence type="predicted"/>
<accession>A0A1J5SK81</accession>
<dbReference type="Pfam" id="PF08732">
    <property type="entry name" value="HIM1"/>
    <property type="match status" value="1"/>
</dbReference>
<dbReference type="AlphaFoldDB" id="A0A1J5SK81"/>
<dbReference type="Gene3D" id="3.40.50.720">
    <property type="entry name" value="NAD(P)-binding Rossmann-like Domain"/>
    <property type="match status" value="1"/>
</dbReference>
<organism evidence="1">
    <name type="scientific">mine drainage metagenome</name>
    <dbReference type="NCBI Taxonomy" id="410659"/>
    <lineage>
        <taxon>unclassified sequences</taxon>
        <taxon>metagenomes</taxon>
        <taxon>ecological metagenomes</taxon>
    </lineage>
</organism>
<dbReference type="EMBL" id="MLJW01000094">
    <property type="protein sequence ID" value="OIR00502.1"/>
    <property type="molecule type" value="Genomic_DNA"/>
</dbReference>
<name>A0A1J5SK81_9ZZZZ</name>
<protein>
    <submittedName>
        <fullName evidence="1">Uncharacterized protein</fullName>
    </submittedName>
</protein>
<dbReference type="InterPro" id="IPR014843">
    <property type="entry name" value="Him1/Fmp52"/>
</dbReference>
<dbReference type="InterPro" id="IPR036291">
    <property type="entry name" value="NAD(P)-bd_dom_sf"/>
</dbReference>
<evidence type="ECO:0000313" key="1">
    <source>
        <dbReference type="EMBL" id="OIR00502.1"/>
    </source>
</evidence>